<dbReference type="PANTHER" id="PTHR32196:SF72">
    <property type="entry name" value="RIBOSE IMPORT PERMEASE PROTEIN RBSC"/>
    <property type="match status" value="1"/>
</dbReference>
<keyword evidence="4 6" id="KW-1133">Transmembrane helix</keyword>
<dbReference type="InterPro" id="IPR001851">
    <property type="entry name" value="ABC_transp_permease"/>
</dbReference>
<evidence type="ECO:0000256" key="2">
    <source>
        <dbReference type="ARBA" id="ARBA00022475"/>
    </source>
</evidence>
<keyword evidence="3 6" id="KW-0812">Transmembrane</keyword>
<comment type="caution">
    <text evidence="7">The sequence shown here is derived from an EMBL/GenBank/DDBJ whole genome shotgun (WGS) entry which is preliminary data.</text>
</comment>
<dbReference type="CDD" id="cd06579">
    <property type="entry name" value="TM_PBP1_transp_AraH_like"/>
    <property type="match status" value="1"/>
</dbReference>
<evidence type="ECO:0000313" key="7">
    <source>
        <dbReference type="EMBL" id="MDT1062546.1"/>
    </source>
</evidence>
<evidence type="ECO:0000256" key="6">
    <source>
        <dbReference type="SAM" id="Phobius"/>
    </source>
</evidence>
<feature type="transmembrane region" description="Helical" evidence="6">
    <location>
        <begin position="53"/>
        <end position="71"/>
    </location>
</feature>
<dbReference type="Pfam" id="PF02653">
    <property type="entry name" value="BPD_transp_2"/>
    <property type="match status" value="1"/>
</dbReference>
<feature type="transmembrane region" description="Helical" evidence="6">
    <location>
        <begin position="170"/>
        <end position="190"/>
    </location>
</feature>
<feature type="transmembrane region" description="Helical" evidence="6">
    <location>
        <begin position="219"/>
        <end position="244"/>
    </location>
</feature>
<dbReference type="RefSeq" id="WP_311759644.1">
    <property type="nucleotide sequence ID" value="NZ_JAVRQI010000008.1"/>
</dbReference>
<feature type="transmembrane region" description="Helical" evidence="6">
    <location>
        <begin position="301"/>
        <end position="322"/>
    </location>
</feature>
<feature type="transmembrane region" description="Helical" evidence="6">
    <location>
        <begin position="101"/>
        <end position="121"/>
    </location>
</feature>
<evidence type="ECO:0000256" key="5">
    <source>
        <dbReference type="ARBA" id="ARBA00023136"/>
    </source>
</evidence>
<keyword evidence="5 6" id="KW-0472">Membrane</keyword>
<sequence>MSSYTERAKQSHTVEWLNDNAQVLSITLFFVACMAFFGALSDSFLTAGNLLNVLRQAAPVLIVAVAMTFVIMTAGIDLAVGSTVALINALAAIMMANGFDWIPTLITMLVAGAIVGLLQGWFISFQGIAAFIVTLAGMSILRGVALYITAGYSIPIKDQPGFFWLGRGTLAGIPVPAIIATLFAVLGFIVMRNTRYGRRVVAVGSNLEAARRVGMPARWIVCSVYMMSGIACALAGLLIAARLGSGSSNAAVGFEMQVIAAVVLGGTSLMGGRGSILGTVLGTLTISIIGNGLILLHVSPFLTQIVTGVIILVAIWMNTRLFGGGFKIGKKG</sequence>
<dbReference type="EMBL" id="JAVRQI010000008">
    <property type="protein sequence ID" value="MDT1062546.1"/>
    <property type="molecule type" value="Genomic_DNA"/>
</dbReference>
<feature type="transmembrane region" description="Helical" evidence="6">
    <location>
        <begin position="276"/>
        <end position="295"/>
    </location>
</feature>
<dbReference type="PANTHER" id="PTHR32196">
    <property type="entry name" value="ABC TRANSPORTER PERMEASE PROTEIN YPHD-RELATED-RELATED"/>
    <property type="match status" value="1"/>
</dbReference>
<evidence type="ECO:0000313" key="8">
    <source>
        <dbReference type="Proteomes" id="UP001251085"/>
    </source>
</evidence>
<evidence type="ECO:0000256" key="4">
    <source>
        <dbReference type="ARBA" id="ARBA00022989"/>
    </source>
</evidence>
<feature type="transmembrane region" description="Helical" evidence="6">
    <location>
        <begin position="250"/>
        <end position="269"/>
    </location>
</feature>
<dbReference type="Proteomes" id="UP001251085">
    <property type="component" value="Unassembled WGS sequence"/>
</dbReference>
<name>A0ABU3EE88_9RHOB</name>
<evidence type="ECO:0000256" key="1">
    <source>
        <dbReference type="ARBA" id="ARBA00004651"/>
    </source>
</evidence>
<evidence type="ECO:0000256" key="3">
    <source>
        <dbReference type="ARBA" id="ARBA00022692"/>
    </source>
</evidence>
<accession>A0ABU3EE88</accession>
<dbReference type="PROSITE" id="PS51257">
    <property type="entry name" value="PROKAR_LIPOPROTEIN"/>
    <property type="match status" value="1"/>
</dbReference>
<feature type="transmembrane region" description="Helical" evidence="6">
    <location>
        <begin position="128"/>
        <end position="150"/>
    </location>
</feature>
<feature type="transmembrane region" description="Helical" evidence="6">
    <location>
        <begin position="21"/>
        <end position="41"/>
    </location>
</feature>
<organism evidence="7 8">
    <name type="scientific">Paracoccus broussonetiae</name>
    <dbReference type="NCBI Taxonomy" id="3075834"/>
    <lineage>
        <taxon>Bacteria</taxon>
        <taxon>Pseudomonadati</taxon>
        <taxon>Pseudomonadota</taxon>
        <taxon>Alphaproteobacteria</taxon>
        <taxon>Rhodobacterales</taxon>
        <taxon>Paracoccaceae</taxon>
        <taxon>Paracoccus</taxon>
    </lineage>
</organism>
<keyword evidence="2" id="KW-1003">Cell membrane</keyword>
<protein>
    <submittedName>
        <fullName evidence="7">ABC transporter permease</fullName>
    </submittedName>
</protein>
<comment type="subcellular location">
    <subcellularLocation>
        <location evidence="1">Cell membrane</location>
        <topology evidence="1">Multi-pass membrane protein</topology>
    </subcellularLocation>
</comment>
<proteinExistence type="predicted"/>
<reference evidence="8" key="1">
    <citation type="submission" date="2023-07" db="EMBL/GenBank/DDBJ databases">
        <title>Characterization of two Paracoccaceae strains isolated from Phycosphere and proposal of Xinfangfangia lacusdiani sp. nov.</title>
        <authorList>
            <person name="Deng Y."/>
            <person name="Zhang Y.Q."/>
        </authorList>
    </citation>
    <scope>NUCLEOTIDE SEQUENCE [LARGE SCALE GENOMIC DNA]</scope>
    <source>
        <strain evidence="8">CPCC 101403</strain>
    </source>
</reference>
<gene>
    <name evidence="7" type="ORF">RM190_11775</name>
</gene>
<keyword evidence="8" id="KW-1185">Reference proteome</keyword>